<dbReference type="EMBL" id="WBMT01000024">
    <property type="protein sequence ID" value="KAB2341879.1"/>
    <property type="molecule type" value="Genomic_DNA"/>
</dbReference>
<reference evidence="1 2" key="1">
    <citation type="submission" date="2019-09" db="EMBL/GenBank/DDBJ databases">
        <title>Actinomadura physcomitrii sp. nov., a novel actinomycete isolated from moss [Physcomitrium sphaericum (Ludw) Fuernr].</title>
        <authorList>
            <person name="Zhuang X."/>
            <person name="Liu C."/>
        </authorList>
    </citation>
    <scope>NUCLEOTIDE SEQUENCE [LARGE SCALE GENOMIC DNA]</scope>
    <source>
        <strain evidence="1 2">HMC1</strain>
    </source>
</reference>
<dbReference type="RefSeq" id="WP_151568059.1">
    <property type="nucleotide sequence ID" value="NZ_WBMT01000024.1"/>
</dbReference>
<accession>A0A6H9YK48</accession>
<name>A0A6H9YK48_9ACTN</name>
<dbReference type="AlphaFoldDB" id="A0A6H9YK48"/>
<proteinExistence type="predicted"/>
<sequence length="186" mass="19665">MTSAAHGRAVLALDDVLCDLTPQTLAAVGDRFPAWYRDQAKAAVTQIATGLKNAAEHGTVDHTADMPAADHPGWVRLSVLDSLVRWFAGTADTCLHNPHPSRPQPVASVAWKPDLVVCGTCTHLLGVPADSTADRTCDACGHIVAGLEAGEPIYPFTVVCGVLMHGAGVCASCRYWQTTPTRKDTP</sequence>
<keyword evidence="2" id="KW-1185">Reference proteome</keyword>
<dbReference type="Proteomes" id="UP000468735">
    <property type="component" value="Unassembled WGS sequence"/>
</dbReference>
<comment type="caution">
    <text evidence="1">The sequence shown here is derived from an EMBL/GenBank/DDBJ whole genome shotgun (WGS) entry which is preliminary data.</text>
</comment>
<organism evidence="1 2">
    <name type="scientific">Actinomadura rudentiformis</name>
    <dbReference type="NCBI Taxonomy" id="359158"/>
    <lineage>
        <taxon>Bacteria</taxon>
        <taxon>Bacillati</taxon>
        <taxon>Actinomycetota</taxon>
        <taxon>Actinomycetes</taxon>
        <taxon>Streptosporangiales</taxon>
        <taxon>Thermomonosporaceae</taxon>
        <taxon>Actinomadura</taxon>
    </lineage>
</organism>
<evidence type="ECO:0000313" key="2">
    <source>
        <dbReference type="Proteomes" id="UP000468735"/>
    </source>
</evidence>
<protein>
    <submittedName>
        <fullName evidence="1">Uncharacterized protein</fullName>
    </submittedName>
</protein>
<evidence type="ECO:0000313" key="1">
    <source>
        <dbReference type="EMBL" id="KAB2341879.1"/>
    </source>
</evidence>
<gene>
    <name evidence="1" type="ORF">F8566_40590</name>
</gene>
<dbReference type="OrthoDB" id="4775515at2"/>